<evidence type="ECO:0000313" key="3">
    <source>
        <dbReference type="Proteomes" id="UP001589647"/>
    </source>
</evidence>
<keyword evidence="3" id="KW-1185">Reference proteome</keyword>
<feature type="compositionally biased region" description="Low complexity" evidence="1">
    <location>
        <begin position="136"/>
        <end position="146"/>
    </location>
</feature>
<dbReference type="Proteomes" id="UP001589647">
    <property type="component" value="Unassembled WGS sequence"/>
</dbReference>
<name>A0ABV5IMI0_9ACTN</name>
<feature type="region of interest" description="Disordered" evidence="1">
    <location>
        <begin position="438"/>
        <end position="462"/>
    </location>
</feature>
<feature type="region of interest" description="Disordered" evidence="1">
    <location>
        <begin position="102"/>
        <end position="146"/>
    </location>
</feature>
<proteinExistence type="predicted"/>
<accession>A0ABV5IMI0</accession>
<evidence type="ECO:0000313" key="2">
    <source>
        <dbReference type="EMBL" id="MFB9205726.1"/>
    </source>
</evidence>
<protein>
    <submittedName>
        <fullName evidence="2">SWIM zinc finger family protein</fullName>
    </submittedName>
</protein>
<sequence length="672" mass="68826">MNTSATLPPAAPHVVAAAVDGLTSRLRKKLDAAVDQYAALDRVADGTDLVITCGEDAVVTLSPGPSGAIEEEGQARCSCLLAPRCLHRAALLTACPLADPAPPSGDLPETEATTPVRTPPPPADPQTAATDERTPEPAQAGAAPGAAQGGVVAEVAQSGAVPGAAQVAAAGGLWRAAAAVLSAGVPGAGAVPQAELLRAAHTARLAGLPKAEAATLRVVRGLRAARARYDGHRLADLVSALRELLLTVGRLAASDPDPALVGTVRRGYSPNGGLKVYGVFREPVISSTGYGGVVTHLVTEDGRWFSVADVKPGGPARARGAATATVAIGAAMMSHAHLARGGLLIAGATVSPDGRLGAGKGVRATPVAGRAWTDGPLGTLFARPLSEAAGERLSAGVWSEEESAEQVREPVGCDLVIVGAAGDHVLARELLPSASVTLRTPAGDRAPQDGGGSEGVQGDPAVREEGPLIRLVPANRHPDLAHVENLRRLASRPGLRVRVVARVEPDRAATLVPLAVGPVAGEEATLRLPPEWRDRADLGYDRLQGSHLPPADACPPPGAHAYDDVDPLEAAPLWRVRRLVELAVSGGRRAVAESARGGDARRQAGSLRGAGFRTAADLTVALADEADRRERDVFGRLTDSGPDGYARAWLAAATHLAATERALVRTSWQAAP</sequence>
<comment type="caution">
    <text evidence="2">The sequence shown here is derived from an EMBL/GenBank/DDBJ whole genome shotgun (WGS) entry which is preliminary data.</text>
</comment>
<gene>
    <name evidence="2" type="ORF">ACFFV7_31335</name>
</gene>
<dbReference type="EMBL" id="JBHMEI010000030">
    <property type="protein sequence ID" value="MFB9205726.1"/>
    <property type="molecule type" value="Genomic_DNA"/>
</dbReference>
<reference evidence="2 3" key="1">
    <citation type="submission" date="2024-09" db="EMBL/GenBank/DDBJ databases">
        <authorList>
            <person name="Sun Q."/>
            <person name="Mori K."/>
        </authorList>
    </citation>
    <scope>NUCLEOTIDE SEQUENCE [LARGE SCALE GENOMIC DNA]</scope>
    <source>
        <strain evidence="2 3">CCM 3426</strain>
    </source>
</reference>
<organism evidence="2 3">
    <name type="scientific">Nonomuraea spiralis</name>
    <dbReference type="NCBI Taxonomy" id="46182"/>
    <lineage>
        <taxon>Bacteria</taxon>
        <taxon>Bacillati</taxon>
        <taxon>Actinomycetota</taxon>
        <taxon>Actinomycetes</taxon>
        <taxon>Streptosporangiales</taxon>
        <taxon>Streptosporangiaceae</taxon>
        <taxon>Nonomuraea</taxon>
    </lineage>
</organism>
<evidence type="ECO:0000256" key="1">
    <source>
        <dbReference type="SAM" id="MobiDB-lite"/>
    </source>
</evidence>
<dbReference type="RefSeq" id="WP_189649495.1">
    <property type="nucleotide sequence ID" value="NZ_BMRC01000010.1"/>
</dbReference>